<feature type="domain" description="HMG box" evidence="5">
    <location>
        <begin position="104"/>
        <end position="173"/>
    </location>
</feature>
<keyword evidence="1 3" id="KW-0238">DNA-binding</keyword>
<keyword evidence="7" id="KW-1185">Reference proteome</keyword>
<dbReference type="GO" id="GO:0005634">
    <property type="term" value="C:nucleus"/>
    <property type="evidence" value="ECO:0007669"/>
    <property type="project" value="UniProtKB-UniRule"/>
</dbReference>
<dbReference type="CDD" id="cd01389">
    <property type="entry name" value="HMG-box_ROX1-like"/>
    <property type="match status" value="1"/>
</dbReference>
<dbReference type="AlphaFoldDB" id="A0A5C3M6F5"/>
<feature type="region of interest" description="Disordered" evidence="4">
    <location>
        <begin position="57"/>
        <end position="105"/>
    </location>
</feature>
<dbReference type="OrthoDB" id="6247875at2759"/>
<evidence type="ECO:0000259" key="5">
    <source>
        <dbReference type="PROSITE" id="PS50118"/>
    </source>
</evidence>
<evidence type="ECO:0000313" key="6">
    <source>
        <dbReference type="EMBL" id="TFK40920.1"/>
    </source>
</evidence>
<dbReference type="PANTHER" id="PTHR45789:SF2">
    <property type="entry name" value="FI18025P1"/>
    <property type="match status" value="1"/>
</dbReference>
<dbReference type="STRING" id="68775.A0A5C3M6F5"/>
<dbReference type="InterPro" id="IPR009071">
    <property type="entry name" value="HMG_box_dom"/>
</dbReference>
<dbReference type="InterPro" id="IPR036910">
    <property type="entry name" value="HMG_box_dom_sf"/>
</dbReference>
<name>A0A5C3M6F5_9AGAR</name>
<keyword evidence="2 3" id="KW-0539">Nucleus</keyword>
<feature type="DNA-binding region" description="HMG box" evidence="3">
    <location>
        <begin position="104"/>
        <end position="173"/>
    </location>
</feature>
<dbReference type="GO" id="GO:0000978">
    <property type="term" value="F:RNA polymerase II cis-regulatory region sequence-specific DNA binding"/>
    <property type="evidence" value="ECO:0007669"/>
    <property type="project" value="TreeGrafter"/>
</dbReference>
<evidence type="ECO:0000256" key="2">
    <source>
        <dbReference type="ARBA" id="ARBA00023242"/>
    </source>
</evidence>
<accession>A0A5C3M6F5</accession>
<dbReference type="SMART" id="SM00398">
    <property type="entry name" value="HMG"/>
    <property type="match status" value="1"/>
</dbReference>
<organism evidence="6 7">
    <name type="scientific">Crucibulum laeve</name>
    <dbReference type="NCBI Taxonomy" id="68775"/>
    <lineage>
        <taxon>Eukaryota</taxon>
        <taxon>Fungi</taxon>
        <taxon>Dikarya</taxon>
        <taxon>Basidiomycota</taxon>
        <taxon>Agaricomycotina</taxon>
        <taxon>Agaricomycetes</taxon>
        <taxon>Agaricomycetidae</taxon>
        <taxon>Agaricales</taxon>
        <taxon>Agaricineae</taxon>
        <taxon>Nidulariaceae</taxon>
        <taxon>Crucibulum</taxon>
    </lineage>
</organism>
<gene>
    <name evidence="6" type="ORF">BDQ12DRAFT_733281</name>
</gene>
<sequence>MPDTDPDVQLFQYNFNGHSIQPQISPQSYTESTSTQYYTSHLMPSVHYSSFNSHCSPHGSPNGHFSTSASASPPDIEALNQFPSSAYPPPSEIGPSLSRSGNRIPRPRNAFMIYRSEFSGGDKIQPTVEKDHRHISRIIGHCWNKLSEEEKSVWRRKAEQEKAEHIQRYPDYRFAPHIRAKKPVKRRGKRNGADELLRCQQVADLLLAGKQGDELAHAVKNMNPLATSTTLEHPGKPKSSKRTRRSSNSTRLQPSSPEFIVKCELPAFRSPLLPPSKYLPLSTSQHSYFSPSSPSCNVIFNRAPSPLYLPPSEYHPHPFPFTVESEQISSPHSKTTDASDTQSWLPHLYNNQYLHSSANSAVAPIANSFQTYSFPNPQTSLYSMAHDYSVAQFDPTVQWDFSDDH</sequence>
<evidence type="ECO:0000256" key="3">
    <source>
        <dbReference type="PROSITE-ProRule" id="PRU00267"/>
    </source>
</evidence>
<dbReference type="EMBL" id="ML213595">
    <property type="protein sequence ID" value="TFK40920.1"/>
    <property type="molecule type" value="Genomic_DNA"/>
</dbReference>
<dbReference type="InterPro" id="IPR051356">
    <property type="entry name" value="SOX/SOX-like_TF"/>
</dbReference>
<feature type="region of interest" description="Disordered" evidence="4">
    <location>
        <begin position="225"/>
        <end position="255"/>
    </location>
</feature>
<feature type="compositionally biased region" description="Basic residues" evidence="4">
    <location>
        <begin position="236"/>
        <end position="245"/>
    </location>
</feature>
<dbReference type="SUPFAM" id="SSF47095">
    <property type="entry name" value="HMG-box"/>
    <property type="match status" value="1"/>
</dbReference>
<evidence type="ECO:0000256" key="1">
    <source>
        <dbReference type="ARBA" id="ARBA00023125"/>
    </source>
</evidence>
<dbReference type="Gene3D" id="1.10.30.10">
    <property type="entry name" value="High mobility group box domain"/>
    <property type="match status" value="1"/>
</dbReference>
<dbReference type="Pfam" id="PF00505">
    <property type="entry name" value="HMG_box"/>
    <property type="match status" value="1"/>
</dbReference>
<dbReference type="Proteomes" id="UP000308652">
    <property type="component" value="Unassembled WGS sequence"/>
</dbReference>
<proteinExistence type="predicted"/>
<dbReference type="PANTHER" id="PTHR45789">
    <property type="entry name" value="FI18025P1"/>
    <property type="match status" value="1"/>
</dbReference>
<dbReference type="GO" id="GO:0000981">
    <property type="term" value="F:DNA-binding transcription factor activity, RNA polymerase II-specific"/>
    <property type="evidence" value="ECO:0007669"/>
    <property type="project" value="TreeGrafter"/>
</dbReference>
<protein>
    <recommendedName>
        <fullName evidence="5">HMG box domain-containing protein</fullName>
    </recommendedName>
</protein>
<dbReference type="PROSITE" id="PS50118">
    <property type="entry name" value="HMG_BOX_2"/>
    <property type="match status" value="1"/>
</dbReference>
<reference evidence="6 7" key="1">
    <citation type="journal article" date="2019" name="Nat. Ecol. Evol.">
        <title>Megaphylogeny resolves global patterns of mushroom evolution.</title>
        <authorList>
            <person name="Varga T."/>
            <person name="Krizsan K."/>
            <person name="Foldi C."/>
            <person name="Dima B."/>
            <person name="Sanchez-Garcia M."/>
            <person name="Sanchez-Ramirez S."/>
            <person name="Szollosi G.J."/>
            <person name="Szarkandi J.G."/>
            <person name="Papp V."/>
            <person name="Albert L."/>
            <person name="Andreopoulos W."/>
            <person name="Angelini C."/>
            <person name="Antonin V."/>
            <person name="Barry K.W."/>
            <person name="Bougher N.L."/>
            <person name="Buchanan P."/>
            <person name="Buyck B."/>
            <person name="Bense V."/>
            <person name="Catcheside P."/>
            <person name="Chovatia M."/>
            <person name="Cooper J."/>
            <person name="Damon W."/>
            <person name="Desjardin D."/>
            <person name="Finy P."/>
            <person name="Geml J."/>
            <person name="Haridas S."/>
            <person name="Hughes K."/>
            <person name="Justo A."/>
            <person name="Karasinski D."/>
            <person name="Kautmanova I."/>
            <person name="Kiss B."/>
            <person name="Kocsube S."/>
            <person name="Kotiranta H."/>
            <person name="LaButti K.M."/>
            <person name="Lechner B.E."/>
            <person name="Liimatainen K."/>
            <person name="Lipzen A."/>
            <person name="Lukacs Z."/>
            <person name="Mihaltcheva S."/>
            <person name="Morgado L.N."/>
            <person name="Niskanen T."/>
            <person name="Noordeloos M.E."/>
            <person name="Ohm R.A."/>
            <person name="Ortiz-Santana B."/>
            <person name="Ovrebo C."/>
            <person name="Racz N."/>
            <person name="Riley R."/>
            <person name="Savchenko A."/>
            <person name="Shiryaev A."/>
            <person name="Soop K."/>
            <person name="Spirin V."/>
            <person name="Szebenyi C."/>
            <person name="Tomsovsky M."/>
            <person name="Tulloss R.E."/>
            <person name="Uehling J."/>
            <person name="Grigoriev I.V."/>
            <person name="Vagvolgyi C."/>
            <person name="Papp T."/>
            <person name="Martin F.M."/>
            <person name="Miettinen O."/>
            <person name="Hibbett D.S."/>
            <person name="Nagy L.G."/>
        </authorList>
    </citation>
    <scope>NUCLEOTIDE SEQUENCE [LARGE SCALE GENOMIC DNA]</scope>
    <source>
        <strain evidence="6 7">CBS 166.37</strain>
    </source>
</reference>
<evidence type="ECO:0000256" key="4">
    <source>
        <dbReference type="SAM" id="MobiDB-lite"/>
    </source>
</evidence>
<evidence type="ECO:0000313" key="7">
    <source>
        <dbReference type="Proteomes" id="UP000308652"/>
    </source>
</evidence>